<evidence type="ECO:0000256" key="2">
    <source>
        <dbReference type="ARBA" id="ARBA00008072"/>
    </source>
</evidence>
<dbReference type="InterPro" id="IPR013154">
    <property type="entry name" value="ADH-like_N"/>
</dbReference>
<dbReference type="AlphaFoldDB" id="A0A6L3MQ59"/>
<dbReference type="EMBL" id="VZOK01000061">
    <property type="protein sequence ID" value="KAB0633801.1"/>
    <property type="molecule type" value="Genomic_DNA"/>
</dbReference>
<dbReference type="PANTHER" id="PTHR42940:SF8">
    <property type="entry name" value="VACUOLAR PROTEIN SORTING-ASSOCIATED PROTEIN 11"/>
    <property type="match status" value="1"/>
</dbReference>
<evidence type="ECO:0000256" key="6">
    <source>
        <dbReference type="ARBA" id="ARBA00023002"/>
    </source>
</evidence>
<dbReference type="GO" id="GO:0004022">
    <property type="term" value="F:alcohol dehydrogenase (NAD+) activity"/>
    <property type="evidence" value="ECO:0007669"/>
    <property type="project" value="UniProtKB-EC"/>
</dbReference>
<dbReference type="InterPro" id="IPR002364">
    <property type="entry name" value="Quin_OxRdtase/zeta-crystal_CS"/>
</dbReference>
<dbReference type="Gene3D" id="3.90.180.10">
    <property type="entry name" value="Medium-chain alcohol dehydrogenases, catalytic domain"/>
    <property type="match status" value="1"/>
</dbReference>
<dbReference type="InterPro" id="IPR036291">
    <property type="entry name" value="NAD(P)-bd_dom_sf"/>
</dbReference>
<dbReference type="Pfam" id="PF00107">
    <property type="entry name" value="ADH_zinc_N"/>
    <property type="match status" value="1"/>
</dbReference>
<name>A0A6L3MQ59_9BURK</name>
<keyword evidence="5" id="KW-0862">Zinc</keyword>
<accession>A0A6L3MQ59</accession>
<comment type="similarity">
    <text evidence="2">Belongs to the zinc-containing alcohol dehydrogenase family.</text>
</comment>
<dbReference type="InterPro" id="IPR020843">
    <property type="entry name" value="ER"/>
</dbReference>
<dbReference type="Proteomes" id="UP000473470">
    <property type="component" value="Unassembled WGS sequence"/>
</dbReference>
<feature type="domain" description="Enoyl reductase (ER)" evidence="7">
    <location>
        <begin position="10"/>
        <end position="338"/>
    </location>
</feature>
<evidence type="ECO:0000259" key="7">
    <source>
        <dbReference type="SMART" id="SM00829"/>
    </source>
</evidence>
<dbReference type="InterPro" id="IPR011032">
    <property type="entry name" value="GroES-like_sf"/>
</dbReference>
<dbReference type="PANTHER" id="PTHR42940">
    <property type="entry name" value="ALCOHOL DEHYDROGENASE 1-RELATED"/>
    <property type="match status" value="1"/>
</dbReference>
<evidence type="ECO:0000256" key="3">
    <source>
        <dbReference type="ARBA" id="ARBA00013190"/>
    </source>
</evidence>
<keyword evidence="6" id="KW-0560">Oxidoreductase</keyword>
<dbReference type="PROSITE" id="PS01162">
    <property type="entry name" value="QOR_ZETA_CRYSTAL"/>
    <property type="match status" value="1"/>
</dbReference>
<evidence type="ECO:0000256" key="5">
    <source>
        <dbReference type="ARBA" id="ARBA00022833"/>
    </source>
</evidence>
<evidence type="ECO:0000313" key="9">
    <source>
        <dbReference type="Proteomes" id="UP000473470"/>
    </source>
</evidence>
<comment type="caution">
    <text evidence="8">The sequence shown here is derived from an EMBL/GenBank/DDBJ whole genome shotgun (WGS) entry which is preliminary data.</text>
</comment>
<dbReference type="EC" id="1.1.1.1" evidence="3"/>
<dbReference type="SMART" id="SM00829">
    <property type="entry name" value="PKS_ER"/>
    <property type="match status" value="1"/>
</dbReference>
<dbReference type="InterPro" id="IPR013149">
    <property type="entry name" value="ADH-like_C"/>
</dbReference>
<evidence type="ECO:0000256" key="4">
    <source>
        <dbReference type="ARBA" id="ARBA00022723"/>
    </source>
</evidence>
<evidence type="ECO:0000256" key="1">
    <source>
        <dbReference type="ARBA" id="ARBA00001947"/>
    </source>
</evidence>
<gene>
    <name evidence="8" type="ORF">F7R25_28765</name>
</gene>
<protein>
    <recommendedName>
        <fullName evidence="3">alcohol dehydrogenase</fullName>
        <ecNumber evidence="3">1.1.1.1</ecNumber>
    </recommendedName>
</protein>
<organism evidence="8 9">
    <name type="scientific">Burkholderia stagnalis</name>
    <dbReference type="NCBI Taxonomy" id="1503054"/>
    <lineage>
        <taxon>Bacteria</taxon>
        <taxon>Pseudomonadati</taxon>
        <taxon>Pseudomonadota</taxon>
        <taxon>Betaproteobacteria</taxon>
        <taxon>Burkholderiales</taxon>
        <taxon>Burkholderiaceae</taxon>
        <taxon>Burkholderia</taxon>
        <taxon>Burkholderia cepacia complex</taxon>
    </lineage>
</organism>
<dbReference type="SUPFAM" id="SSF50129">
    <property type="entry name" value="GroES-like"/>
    <property type="match status" value="1"/>
</dbReference>
<dbReference type="RefSeq" id="WP_059886304.1">
    <property type="nucleotide sequence ID" value="NZ_CABVPM010000077.1"/>
</dbReference>
<reference evidence="8 9" key="1">
    <citation type="submission" date="2019-09" db="EMBL/GenBank/DDBJ databases">
        <title>Draft genome sequences of 48 bacterial type strains from the CCUG.</title>
        <authorList>
            <person name="Tunovic T."/>
            <person name="Pineiro-Iglesias B."/>
            <person name="Unosson C."/>
            <person name="Inganas E."/>
            <person name="Ohlen M."/>
            <person name="Cardew S."/>
            <person name="Jensie-Markopoulos S."/>
            <person name="Salva-Serra F."/>
            <person name="Jaen-Luchoro D."/>
            <person name="Karlsson R."/>
            <person name="Svensson-Stadler L."/>
            <person name="Chun J."/>
            <person name="Moore E."/>
        </authorList>
    </citation>
    <scope>NUCLEOTIDE SEQUENCE [LARGE SCALE GENOMIC DNA]</scope>
    <source>
        <strain evidence="8 9">CCUG 65686</strain>
    </source>
</reference>
<dbReference type="GO" id="GO:0005737">
    <property type="term" value="C:cytoplasm"/>
    <property type="evidence" value="ECO:0007669"/>
    <property type="project" value="TreeGrafter"/>
</dbReference>
<keyword evidence="4" id="KW-0479">Metal-binding</keyword>
<dbReference type="SUPFAM" id="SSF51735">
    <property type="entry name" value="NAD(P)-binding Rossmann-fold domains"/>
    <property type="match status" value="1"/>
</dbReference>
<dbReference type="GO" id="GO:0008270">
    <property type="term" value="F:zinc ion binding"/>
    <property type="evidence" value="ECO:0007669"/>
    <property type="project" value="InterPro"/>
</dbReference>
<proteinExistence type="inferred from homology"/>
<evidence type="ECO:0000313" key="8">
    <source>
        <dbReference type="EMBL" id="KAB0633801.1"/>
    </source>
</evidence>
<dbReference type="Pfam" id="PF08240">
    <property type="entry name" value="ADH_N"/>
    <property type="match status" value="1"/>
</dbReference>
<comment type="cofactor">
    <cofactor evidence="1">
        <name>Zn(2+)</name>
        <dbReference type="ChEBI" id="CHEBI:29105"/>
    </cofactor>
</comment>
<sequence>MKAIILEAFGGPEVLKLREIPPPVLKRGEVLVKVHAAGVCHHDVMHRAGKLPGAKVGVVLGHETAGEVVAHGEGGSPHAIGTRAVIYQRAFCGECRDCLRGRQDMCRAASLPSVDAEGGTAEYVAVSSSAIIPIPDGLDFVSAALASCPIATSLRALTSVAGMQPGDTVLITGASGGLGAHQIQIVKALGGRAIAVTTSERKVAFLKSLGAHDVVVASNGEFGAAVWKLTGKRGVDIAVENVGPSLPETIRCVTYGGTAVVLGNIGAQPVPIPPGLLIGRRITVAGSGMGTMEDLRKSIAMLANGQVKPVISKVLPFSEIASAHEMLDTRAVEGRVVMQGW</sequence>